<feature type="transmembrane region" description="Helical" evidence="1">
    <location>
        <begin position="29"/>
        <end position="49"/>
    </location>
</feature>
<dbReference type="EMBL" id="MN740110">
    <property type="protein sequence ID" value="QHT88161.1"/>
    <property type="molecule type" value="Genomic_DNA"/>
</dbReference>
<accession>A0A6C0I577</accession>
<keyword evidence="1" id="KW-0812">Transmembrane</keyword>
<proteinExistence type="predicted"/>
<keyword evidence="1" id="KW-1133">Transmembrane helix</keyword>
<protein>
    <submittedName>
        <fullName evidence="2">Uncharacterized protein</fullName>
    </submittedName>
</protein>
<evidence type="ECO:0000313" key="2">
    <source>
        <dbReference type="EMBL" id="QHT88161.1"/>
    </source>
</evidence>
<reference evidence="2" key="1">
    <citation type="journal article" date="2020" name="Nature">
        <title>Giant virus diversity and host interactions through global metagenomics.</title>
        <authorList>
            <person name="Schulz F."/>
            <person name="Roux S."/>
            <person name="Paez-Espino D."/>
            <person name="Jungbluth S."/>
            <person name="Walsh D.A."/>
            <person name="Denef V.J."/>
            <person name="McMahon K.D."/>
            <person name="Konstantinidis K.T."/>
            <person name="Eloe-Fadrosh E.A."/>
            <person name="Kyrpides N.C."/>
            <person name="Woyke T."/>
        </authorList>
    </citation>
    <scope>NUCLEOTIDE SEQUENCE</scope>
    <source>
        <strain evidence="2">GVMAG-M-3300023184-24</strain>
    </source>
</reference>
<organism evidence="2">
    <name type="scientific">viral metagenome</name>
    <dbReference type="NCBI Taxonomy" id="1070528"/>
    <lineage>
        <taxon>unclassified sequences</taxon>
        <taxon>metagenomes</taxon>
        <taxon>organismal metagenomes</taxon>
    </lineage>
</organism>
<evidence type="ECO:0000256" key="1">
    <source>
        <dbReference type="SAM" id="Phobius"/>
    </source>
</evidence>
<dbReference type="AlphaFoldDB" id="A0A6C0I577"/>
<keyword evidence="1" id="KW-0472">Membrane</keyword>
<name>A0A6C0I577_9ZZZZ</name>
<sequence length="50" mass="6456">MYFNLDYYIFDQDDLFARDNQDFLRKTMLLLYIIFFIYLLLFIYIYKYIL</sequence>